<feature type="compositionally biased region" description="Acidic residues" evidence="1">
    <location>
        <begin position="1087"/>
        <end position="1096"/>
    </location>
</feature>
<evidence type="ECO:0000313" key="2">
    <source>
        <dbReference type="EMBL" id="KAK7532176.1"/>
    </source>
</evidence>
<sequence>MRFDSSDSSESRSESPDPYLVEFMEPEWMDEADDDHASESSESEEYSPGREQAMIDSIYFNPEIPRGSPEIGLPTTPVLRSKTTEELVAREPGEQTVSTDSHVYDPVMSPTPQPRRVEIPESSPFNTDYASFPSSPCSKDCDYEDDEPETVGADPDDPEALFRPRRPEWYHPHTNMSNQYFENNKNPPQLLEDYDHWKKETMTVVLIAGFKEFANGNLDNHRDSIFFRAGDRKAFGIITRAMERGIPGLEEAVEKHVRDGNSSPWPMRDWVIAGRCARDPKGKRGLLPAEIAITSPDAFNMTSKDLLLALDEVGKCGLNTPESISPGPVLNAPGPSTLPPASSVPHLASNAPGTSALATTSAPEQAPEPASTSNAPGPSTLPPASSAPGTASDAPGPPTLATTSAPNPASNAPIPSTLTIASNPGPALNAPEPSTIPPDSGGTSSAPPPASHPGPPSADPTEQWYNRRDRYIEELDPEEVFAQWRRFFSSSLSDNGGCVKDFAKHLDQQCYDLEIFRNHSEIPIWVKKMQFLHGLPEGFARAKAKFLRKHGRRLFRQDPERDGQGRVMEGNARAVTWDYLVEEMEKEEARLQGKRMKAMETTGYEPVERFLEGGEGNADEQQLMRETAESEKKAKKDVQDSKTICPIFKEILRDRFHVAAEGAASHASNAPPTRQEKDALPSRSSLKQPSLPTASGSSVAAAAVAAADATIAPPRSDKSKGKSTPTEKVKTKKTTKPNPPDTSSSKTATAQSSASTKKESDSKPPSSSVTKAVDPPEAPKDKTNLELPRTPVKRPKSVPQSVSETKNITSKQPSTTGSKVIKCEPLKVPPKKTIKLDAPVTSSSEVFKHEAPIKSDSQGETAIIPCTPPRKTIIDPRRIDVDPDTLPDYCNTCRKSGHADRTRACPRFDPVSGVIVGRDVGRALLPGKTEQGRLLKERDEVLAREKHAAEKAERKRARAEMKEREKSERQRREGVAGEEKGQVEVTVLEKPKNAPQATVQGDGEPATSTNAPNAATQVESQKKKKSKEKKERNAVRSLATTPVGARSDFGDRNHPHAAPETKNGLPVALPSQPQPTAIAGTKRKSDEVDEAADAIEAESKRRRQEKRRMKREKAKEKKERPLECPVGE</sequence>
<feature type="compositionally biased region" description="Basic residues" evidence="1">
    <location>
        <begin position="1100"/>
        <end position="1112"/>
    </location>
</feature>
<feature type="compositionally biased region" description="Basic and acidic residues" evidence="1">
    <location>
        <begin position="1"/>
        <end position="15"/>
    </location>
</feature>
<gene>
    <name evidence="2" type="ORF">J3D65DRAFT_96028</name>
</gene>
<feature type="compositionally biased region" description="Polar residues" evidence="1">
    <location>
        <begin position="682"/>
        <end position="693"/>
    </location>
</feature>
<feature type="compositionally biased region" description="Pro residues" evidence="1">
    <location>
        <begin position="446"/>
        <end position="458"/>
    </location>
</feature>
<protein>
    <submittedName>
        <fullName evidence="2">Uncharacterized protein</fullName>
    </submittedName>
</protein>
<dbReference type="EMBL" id="JBBPEH010000011">
    <property type="protein sequence ID" value="KAK7532176.1"/>
    <property type="molecule type" value="Genomic_DNA"/>
</dbReference>
<feature type="compositionally biased region" description="Low complexity" evidence="1">
    <location>
        <begin position="741"/>
        <end position="755"/>
    </location>
</feature>
<evidence type="ECO:0000313" key="3">
    <source>
        <dbReference type="Proteomes" id="UP001360953"/>
    </source>
</evidence>
<feature type="compositionally biased region" description="Basic and acidic residues" evidence="1">
    <location>
        <begin position="1048"/>
        <end position="1059"/>
    </location>
</feature>
<dbReference type="Proteomes" id="UP001360953">
    <property type="component" value="Unassembled WGS sequence"/>
</dbReference>
<reference evidence="2 3" key="1">
    <citation type="submission" date="2024-04" db="EMBL/GenBank/DDBJ databases">
        <title>Phyllosticta paracitricarpa is synonymous to the EU quarantine fungus P. citricarpa based on phylogenomic analyses.</title>
        <authorList>
            <consortium name="Lawrence Berkeley National Laboratory"/>
            <person name="Van ingen-buijs V.A."/>
            <person name="Van westerhoven A.C."/>
            <person name="Haridas S."/>
            <person name="Skiadas P."/>
            <person name="Martin F."/>
            <person name="Groenewald J.Z."/>
            <person name="Crous P.W."/>
            <person name="Seidl M.F."/>
        </authorList>
    </citation>
    <scope>NUCLEOTIDE SEQUENCE [LARGE SCALE GENOMIC DNA]</scope>
    <source>
        <strain evidence="2 3">CPC 17464</strain>
    </source>
</reference>
<accession>A0ABR1LA98</accession>
<feature type="compositionally biased region" description="Basic and acidic residues" evidence="1">
    <location>
        <begin position="872"/>
        <end position="881"/>
    </location>
</feature>
<feature type="compositionally biased region" description="Basic and acidic residues" evidence="1">
    <location>
        <begin position="715"/>
        <end position="729"/>
    </location>
</feature>
<feature type="region of interest" description="Disordered" evidence="1">
    <location>
        <begin position="325"/>
        <end position="463"/>
    </location>
</feature>
<feature type="compositionally biased region" description="Basic and acidic residues" evidence="1">
    <location>
        <begin position="82"/>
        <end position="93"/>
    </location>
</feature>
<organism evidence="2 3">
    <name type="scientific">Phyllosticta citribraziliensis</name>
    <dbReference type="NCBI Taxonomy" id="989973"/>
    <lineage>
        <taxon>Eukaryota</taxon>
        <taxon>Fungi</taxon>
        <taxon>Dikarya</taxon>
        <taxon>Ascomycota</taxon>
        <taxon>Pezizomycotina</taxon>
        <taxon>Dothideomycetes</taxon>
        <taxon>Dothideomycetes incertae sedis</taxon>
        <taxon>Botryosphaeriales</taxon>
        <taxon>Phyllostictaceae</taxon>
        <taxon>Phyllosticta</taxon>
    </lineage>
</organism>
<evidence type="ECO:0000256" key="1">
    <source>
        <dbReference type="SAM" id="MobiDB-lite"/>
    </source>
</evidence>
<feature type="compositionally biased region" description="Basic and acidic residues" evidence="1">
    <location>
        <begin position="936"/>
        <end position="992"/>
    </location>
</feature>
<feature type="compositionally biased region" description="Acidic residues" evidence="1">
    <location>
        <begin position="24"/>
        <end position="45"/>
    </location>
</feature>
<feature type="compositionally biased region" description="Basic and acidic residues" evidence="1">
    <location>
        <begin position="1113"/>
        <end position="1122"/>
    </location>
</feature>
<dbReference type="RefSeq" id="XP_066651844.1">
    <property type="nucleotide sequence ID" value="XM_066804277.1"/>
</dbReference>
<feature type="compositionally biased region" description="Low complexity" evidence="1">
    <location>
        <begin position="401"/>
        <end position="417"/>
    </location>
</feature>
<feature type="region of interest" description="Disordered" evidence="1">
    <location>
        <begin position="936"/>
        <end position="1128"/>
    </location>
</feature>
<feature type="region of interest" description="Disordered" evidence="1">
    <location>
        <begin position="662"/>
        <end position="885"/>
    </location>
</feature>
<comment type="caution">
    <text evidence="2">The sequence shown here is derived from an EMBL/GenBank/DDBJ whole genome shotgun (WGS) entry which is preliminary data.</text>
</comment>
<feature type="compositionally biased region" description="Low complexity" evidence="1">
    <location>
        <begin position="694"/>
        <end position="709"/>
    </location>
</feature>
<dbReference type="GeneID" id="92037183"/>
<feature type="compositionally biased region" description="Acidic residues" evidence="1">
    <location>
        <begin position="142"/>
        <end position="159"/>
    </location>
</feature>
<keyword evidence="3" id="KW-1185">Reference proteome</keyword>
<feature type="region of interest" description="Disordered" evidence="1">
    <location>
        <begin position="1"/>
        <end position="161"/>
    </location>
</feature>
<proteinExistence type="predicted"/>
<feature type="compositionally biased region" description="Polar residues" evidence="1">
    <location>
        <begin position="798"/>
        <end position="818"/>
    </location>
</feature>
<feature type="compositionally biased region" description="Polar residues" evidence="1">
    <location>
        <begin position="123"/>
        <end position="137"/>
    </location>
</feature>
<feature type="compositionally biased region" description="Low complexity" evidence="1">
    <location>
        <begin position="1005"/>
        <end position="1016"/>
    </location>
</feature>
<feature type="compositionally biased region" description="Polar residues" evidence="1">
    <location>
        <begin position="351"/>
        <end position="363"/>
    </location>
</feature>
<name>A0ABR1LA98_9PEZI</name>